<comment type="caution">
    <text evidence="2">The sequence shown here is derived from an EMBL/GenBank/DDBJ whole genome shotgun (WGS) entry which is preliminary data.</text>
</comment>
<organism evidence="2 3">
    <name type="scientific">Camelus dromedarius</name>
    <name type="common">Dromedary</name>
    <name type="synonym">Arabian camel</name>
    <dbReference type="NCBI Taxonomy" id="9838"/>
    <lineage>
        <taxon>Eukaryota</taxon>
        <taxon>Metazoa</taxon>
        <taxon>Chordata</taxon>
        <taxon>Craniata</taxon>
        <taxon>Vertebrata</taxon>
        <taxon>Euteleostomi</taxon>
        <taxon>Mammalia</taxon>
        <taxon>Eutheria</taxon>
        <taxon>Laurasiatheria</taxon>
        <taxon>Artiodactyla</taxon>
        <taxon>Tylopoda</taxon>
        <taxon>Camelidae</taxon>
        <taxon>Camelus</taxon>
    </lineage>
</organism>
<gene>
    <name evidence="2" type="ORF">Cadr_000020244</name>
</gene>
<evidence type="ECO:0000256" key="1">
    <source>
        <dbReference type="SAM" id="MobiDB-lite"/>
    </source>
</evidence>
<sequence length="461" mass="49078">MKDWACGRGASDWGCRLERTGLEPAPWPLLGPVLFALPPPLHLECALRSPGLPAPGSPWNQCHPVFTTSRGCSHQAGNMVGEEHILCPQTLRPHRGQTGLAQGPHLARPAPRTSLPHPPPHPAGLFHLALVCVSRGESQGEEKGRAVMWMSEVKTSKPSEPAWAAPVSVASNGVYPGEGLGKWYLLLSVAGSTSDWGEGEERFNCCAIPGDRRAGFPKLLTQPTRHLVGENPVVPAATLLMPWPSAPSLVRTLLEGGLSSASSVDGERACPRTHSGGALTEPASESAQSPAPITPHCFPLWGRVKRPQGPWLPDSLLLPAQLGPLPLVLGHSPLTEGLDIKMTTQGKYSKAACCGQPISGMVTTKGWFWGSFMRSGHKVPDRLVHKTQIGCRAQKWGSLDFEGHQLPQPALPVGASRHVKKQSVGSGGPCKVSLCAAGLHQAPLRCEANPPTPPQLRETGR</sequence>
<dbReference type="AlphaFoldDB" id="A0A5N4CZC1"/>
<accession>A0A5N4CZC1</accession>
<reference evidence="2 3" key="1">
    <citation type="journal article" date="2019" name="Mol. Ecol. Resour.">
        <title>Improving Illumina assemblies with Hi-C and long reads: an example with the North African dromedary.</title>
        <authorList>
            <person name="Elbers J.P."/>
            <person name="Rogers M.F."/>
            <person name="Perelman P.L."/>
            <person name="Proskuryakova A.A."/>
            <person name="Serdyukova N.A."/>
            <person name="Johnson W.E."/>
            <person name="Horin P."/>
            <person name="Corander J."/>
            <person name="Murphy D."/>
            <person name="Burger P.A."/>
        </authorList>
    </citation>
    <scope>NUCLEOTIDE SEQUENCE [LARGE SCALE GENOMIC DNA]</scope>
    <source>
        <strain evidence="2">Drom800</strain>
        <tissue evidence="2">Blood</tissue>
    </source>
</reference>
<name>A0A5N4CZC1_CAMDR</name>
<feature type="region of interest" description="Disordered" evidence="1">
    <location>
        <begin position="260"/>
        <end position="291"/>
    </location>
</feature>
<protein>
    <submittedName>
        <fullName evidence="2">Uncharacterized protein</fullName>
    </submittedName>
</protein>
<evidence type="ECO:0000313" key="2">
    <source>
        <dbReference type="EMBL" id="KAB1264137.1"/>
    </source>
</evidence>
<dbReference type="EMBL" id="JWIN03000017">
    <property type="protein sequence ID" value="KAB1264137.1"/>
    <property type="molecule type" value="Genomic_DNA"/>
</dbReference>
<dbReference type="Proteomes" id="UP000299084">
    <property type="component" value="Unassembled WGS sequence"/>
</dbReference>
<keyword evidence="3" id="KW-1185">Reference proteome</keyword>
<evidence type="ECO:0000313" key="3">
    <source>
        <dbReference type="Proteomes" id="UP000299084"/>
    </source>
</evidence>
<proteinExistence type="predicted"/>